<comment type="similarity">
    <text evidence="1 8">Belongs to the SOS response-associated peptidase family.</text>
</comment>
<gene>
    <name evidence="9" type="ORF">HUW51_00825</name>
</gene>
<evidence type="ECO:0000256" key="6">
    <source>
        <dbReference type="ARBA" id="ARBA00023125"/>
    </source>
</evidence>
<keyword evidence="6" id="KW-0238">DNA-binding</keyword>
<dbReference type="AlphaFoldDB" id="A0A7G7G2E9"/>
<sequence>MCGRYSEAKELAELAERFDLELEDGEDYQTTYNASPGSVLPVITNTDPKHLTFMKWWLLPHWSKTREFRYETFNAKAEELTWKPSFRSLLTTKRCLVPATGFYEWKDITPVEKDMFGQVITKPKRKKEREIYFINLKKEHIFSFAGLWDEWVDPQSGEVIRTFSVITTAANELVKPIHPDRMPIILPREAEKYWLDTGLSQAEVLNLLQPYEASLMQSQPLKAIDCFPV</sequence>
<evidence type="ECO:0000256" key="7">
    <source>
        <dbReference type="ARBA" id="ARBA00023239"/>
    </source>
</evidence>
<evidence type="ECO:0000256" key="2">
    <source>
        <dbReference type="ARBA" id="ARBA00022670"/>
    </source>
</evidence>
<keyword evidence="2 8" id="KW-0645">Protease</keyword>
<dbReference type="InterPro" id="IPR003738">
    <property type="entry name" value="SRAP"/>
</dbReference>
<dbReference type="Proteomes" id="UP000515237">
    <property type="component" value="Plasmid unnamed2"/>
</dbReference>
<dbReference type="RefSeq" id="WP_185269999.1">
    <property type="nucleotide sequence ID" value="NZ_CP055155.1"/>
</dbReference>
<dbReference type="SUPFAM" id="SSF143081">
    <property type="entry name" value="BB1717-like"/>
    <property type="match status" value="1"/>
</dbReference>
<dbReference type="KEGG" id="aswu:HUW51_00825"/>
<reference evidence="9 10" key="1">
    <citation type="journal article" date="2018" name="Int. J. Syst. Evol. Microbiol.">
        <title>Adhaeribacter swui sp. nov., isolated from wet mud.</title>
        <authorList>
            <person name="Kim D.U."/>
            <person name="Kim K.W."/>
            <person name="Kang M.S."/>
            <person name="Kim J.Y."/>
            <person name="Jang J.H."/>
            <person name="Kim M.K."/>
        </authorList>
    </citation>
    <scope>NUCLEOTIDE SEQUENCE [LARGE SCALE GENOMIC DNA]</scope>
    <source>
        <strain evidence="9 10">KCTC 52873</strain>
        <plasmid evidence="9">unnamed2</plasmid>
    </source>
</reference>
<keyword evidence="3" id="KW-0227">DNA damage</keyword>
<evidence type="ECO:0000256" key="8">
    <source>
        <dbReference type="RuleBase" id="RU364100"/>
    </source>
</evidence>
<evidence type="ECO:0000313" key="9">
    <source>
        <dbReference type="EMBL" id="QNF31333.1"/>
    </source>
</evidence>
<dbReference type="EMBL" id="CP055155">
    <property type="protein sequence ID" value="QNF31333.1"/>
    <property type="molecule type" value="Genomic_DNA"/>
</dbReference>
<dbReference type="GO" id="GO:0016829">
    <property type="term" value="F:lyase activity"/>
    <property type="evidence" value="ECO:0007669"/>
    <property type="project" value="UniProtKB-KW"/>
</dbReference>
<evidence type="ECO:0000256" key="5">
    <source>
        <dbReference type="ARBA" id="ARBA00023124"/>
    </source>
</evidence>
<dbReference type="GO" id="GO:0003697">
    <property type="term" value="F:single-stranded DNA binding"/>
    <property type="evidence" value="ECO:0007669"/>
    <property type="project" value="InterPro"/>
</dbReference>
<evidence type="ECO:0000256" key="3">
    <source>
        <dbReference type="ARBA" id="ARBA00022763"/>
    </source>
</evidence>
<dbReference type="InterPro" id="IPR036590">
    <property type="entry name" value="SRAP-like"/>
</dbReference>
<dbReference type="GO" id="GO:0008233">
    <property type="term" value="F:peptidase activity"/>
    <property type="evidence" value="ECO:0007669"/>
    <property type="project" value="UniProtKB-KW"/>
</dbReference>
<keyword evidence="10" id="KW-1185">Reference proteome</keyword>
<dbReference type="GO" id="GO:0106300">
    <property type="term" value="P:protein-DNA covalent cross-linking repair"/>
    <property type="evidence" value="ECO:0007669"/>
    <property type="project" value="InterPro"/>
</dbReference>
<accession>A0A7G7G2E9</accession>
<keyword evidence="9" id="KW-0614">Plasmid</keyword>
<dbReference type="PANTHER" id="PTHR13604">
    <property type="entry name" value="DC12-RELATED"/>
    <property type="match status" value="1"/>
</dbReference>
<keyword evidence="4 8" id="KW-0378">Hydrolase</keyword>
<dbReference type="GO" id="GO:0006508">
    <property type="term" value="P:proteolysis"/>
    <property type="evidence" value="ECO:0007669"/>
    <property type="project" value="UniProtKB-KW"/>
</dbReference>
<geneLocation type="plasmid" evidence="9 10">
    <name>unnamed2</name>
</geneLocation>
<keyword evidence="7" id="KW-0456">Lyase</keyword>
<dbReference type="Gene3D" id="3.90.1680.10">
    <property type="entry name" value="SOS response associated peptidase-like"/>
    <property type="match status" value="1"/>
</dbReference>
<proteinExistence type="inferred from homology"/>
<dbReference type="PANTHER" id="PTHR13604:SF0">
    <property type="entry name" value="ABASIC SITE PROCESSING PROTEIN HMCES"/>
    <property type="match status" value="1"/>
</dbReference>
<keyword evidence="5" id="KW-0190">Covalent protein-DNA linkage</keyword>
<name>A0A7G7G2E9_9BACT</name>
<dbReference type="Pfam" id="PF02586">
    <property type="entry name" value="SRAP"/>
    <property type="match status" value="1"/>
</dbReference>
<protein>
    <recommendedName>
        <fullName evidence="8">Abasic site processing protein</fullName>
        <ecNumber evidence="8">3.4.-.-</ecNumber>
    </recommendedName>
</protein>
<evidence type="ECO:0000256" key="1">
    <source>
        <dbReference type="ARBA" id="ARBA00008136"/>
    </source>
</evidence>
<evidence type="ECO:0000313" key="10">
    <source>
        <dbReference type="Proteomes" id="UP000515237"/>
    </source>
</evidence>
<dbReference type="EC" id="3.4.-.-" evidence="8"/>
<evidence type="ECO:0000256" key="4">
    <source>
        <dbReference type="ARBA" id="ARBA00022801"/>
    </source>
</evidence>
<organism evidence="9 10">
    <name type="scientific">Adhaeribacter swui</name>
    <dbReference type="NCBI Taxonomy" id="2086471"/>
    <lineage>
        <taxon>Bacteria</taxon>
        <taxon>Pseudomonadati</taxon>
        <taxon>Bacteroidota</taxon>
        <taxon>Cytophagia</taxon>
        <taxon>Cytophagales</taxon>
        <taxon>Hymenobacteraceae</taxon>
        <taxon>Adhaeribacter</taxon>
    </lineage>
</organism>